<protein>
    <submittedName>
        <fullName evidence="1">Uncharacterized protein</fullName>
    </submittedName>
</protein>
<keyword evidence="2" id="KW-1185">Reference proteome</keyword>
<gene>
    <name evidence="1" type="ORF">LPJ66_004522</name>
</gene>
<proteinExistence type="predicted"/>
<dbReference type="EMBL" id="JANBPG010000551">
    <property type="protein sequence ID" value="KAJ1895562.1"/>
    <property type="molecule type" value="Genomic_DNA"/>
</dbReference>
<organism evidence="1 2">
    <name type="scientific">Kickxella alabastrina</name>
    <dbReference type="NCBI Taxonomy" id="61397"/>
    <lineage>
        <taxon>Eukaryota</taxon>
        <taxon>Fungi</taxon>
        <taxon>Fungi incertae sedis</taxon>
        <taxon>Zoopagomycota</taxon>
        <taxon>Kickxellomycotina</taxon>
        <taxon>Kickxellomycetes</taxon>
        <taxon>Kickxellales</taxon>
        <taxon>Kickxellaceae</taxon>
        <taxon>Kickxella</taxon>
    </lineage>
</organism>
<accession>A0ACC1IIH3</accession>
<reference evidence="1" key="1">
    <citation type="submission" date="2022-07" db="EMBL/GenBank/DDBJ databases">
        <title>Phylogenomic reconstructions and comparative analyses of Kickxellomycotina fungi.</title>
        <authorList>
            <person name="Reynolds N.K."/>
            <person name="Stajich J.E."/>
            <person name="Barry K."/>
            <person name="Grigoriev I.V."/>
            <person name="Crous P."/>
            <person name="Smith M.E."/>
        </authorList>
    </citation>
    <scope>NUCLEOTIDE SEQUENCE</scope>
    <source>
        <strain evidence="1">Benny 63K</strain>
    </source>
</reference>
<dbReference type="Proteomes" id="UP001150581">
    <property type="component" value="Unassembled WGS sequence"/>
</dbReference>
<sequence>MSIDEANSSGRAPSDTGTNTDASTNNDSSTNTLAPAPGTSAPERPTWSEVERTRTKVKNRQASPTDHTPARLCIVTRSYIDPTPSGPPLTGRLVCLENLTRQMAQAQLQLRKTQPWTDRWGLRWLTRWQIVCVRGTQHITEYAKFEGKGIVSQRIVRDILPDEEERRKFVRVEAMDQAIVWWQGEAQRFAWEVVQPGVRMCGMLKDSWTSGMQRRYFAMFWRDAREMSALRLAGKMVAHVGSIFDDDHDGKVN</sequence>
<evidence type="ECO:0000313" key="1">
    <source>
        <dbReference type="EMBL" id="KAJ1895562.1"/>
    </source>
</evidence>
<name>A0ACC1IIH3_9FUNG</name>
<evidence type="ECO:0000313" key="2">
    <source>
        <dbReference type="Proteomes" id="UP001150581"/>
    </source>
</evidence>
<comment type="caution">
    <text evidence="1">The sequence shown here is derived from an EMBL/GenBank/DDBJ whole genome shotgun (WGS) entry which is preliminary data.</text>
</comment>